<evidence type="ECO:0000256" key="2">
    <source>
        <dbReference type="ARBA" id="ARBA00022448"/>
    </source>
</evidence>
<dbReference type="Gene3D" id="1.10.3720.10">
    <property type="entry name" value="MetI-like"/>
    <property type="match status" value="1"/>
</dbReference>
<feature type="domain" description="ABC transmembrane type-1" evidence="8">
    <location>
        <begin position="68"/>
        <end position="257"/>
    </location>
</feature>
<evidence type="ECO:0000256" key="4">
    <source>
        <dbReference type="ARBA" id="ARBA00022692"/>
    </source>
</evidence>
<dbReference type="SUPFAM" id="SSF161098">
    <property type="entry name" value="MetI-like"/>
    <property type="match status" value="1"/>
</dbReference>
<feature type="transmembrane region" description="Helical" evidence="7">
    <location>
        <begin position="137"/>
        <end position="153"/>
    </location>
</feature>
<feature type="transmembrane region" description="Helical" evidence="7">
    <location>
        <begin position="103"/>
        <end position="125"/>
    </location>
</feature>
<keyword evidence="4 7" id="KW-0812">Transmembrane</keyword>
<evidence type="ECO:0000256" key="6">
    <source>
        <dbReference type="ARBA" id="ARBA00023136"/>
    </source>
</evidence>
<evidence type="ECO:0000313" key="9">
    <source>
        <dbReference type="EMBL" id="CAB4830314.1"/>
    </source>
</evidence>
<evidence type="ECO:0000256" key="1">
    <source>
        <dbReference type="ARBA" id="ARBA00004651"/>
    </source>
</evidence>
<dbReference type="GO" id="GO:0055085">
    <property type="term" value="P:transmembrane transport"/>
    <property type="evidence" value="ECO:0007669"/>
    <property type="project" value="InterPro"/>
</dbReference>
<organism evidence="9">
    <name type="scientific">freshwater metagenome</name>
    <dbReference type="NCBI Taxonomy" id="449393"/>
    <lineage>
        <taxon>unclassified sequences</taxon>
        <taxon>metagenomes</taxon>
        <taxon>ecological metagenomes</taxon>
    </lineage>
</organism>
<dbReference type="GO" id="GO:0005886">
    <property type="term" value="C:plasma membrane"/>
    <property type="evidence" value="ECO:0007669"/>
    <property type="project" value="UniProtKB-SubCell"/>
</dbReference>
<proteinExistence type="predicted"/>
<feature type="transmembrane region" description="Helical" evidence="7">
    <location>
        <begin position="7"/>
        <end position="28"/>
    </location>
</feature>
<feature type="transmembrane region" description="Helical" evidence="7">
    <location>
        <begin position="233"/>
        <end position="255"/>
    </location>
</feature>
<keyword evidence="2" id="KW-0813">Transport</keyword>
<keyword evidence="5 7" id="KW-1133">Transmembrane helix</keyword>
<gene>
    <name evidence="9" type="ORF">UFOPK3167_00943</name>
</gene>
<dbReference type="Pfam" id="PF00528">
    <property type="entry name" value="BPD_transp_1"/>
    <property type="match status" value="1"/>
</dbReference>
<dbReference type="CDD" id="cd06261">
    <property type="entry name" value="TM_PBP2"/>
    <property type="match status" value="1"/>
</dbReference>
<dbReference type="InterPro" id="IPR000515">
    <property type="entry name" value="MetI-like"/>
</dbReference>
<dbReference type="EMBL" id="CAFABF010000049">
    <property type="protein sequence ID" value="CAB4830314.1"/>
    <property type="molecule type" value="Genomic_DNA"/>
</dbReference>
<evidence type="ECO:0000256" key="3">
    <source>
        <dbReference type="ARBA" id="ARBA00022475"/>
    </source>
</evidence>
<reference evidence="9" key="1">
    <citation type="submission" date="2020-05" db="EMBL/GenBank/DDBJ databases">
        <authorList>
            <person name="Chiriac C."/>
            <person name="Salcher M."/>
            <person name="Ghai R."/>
            <person name="Kavagutti S V."/>
        </authorList>
    </citation>
    <scope>NUCLEOTIDE SEQUENCE</scope>
</reference>
<evidence type="ECO:0000259" key="8">
    <source>
        <dbReference type="PROSITE" id="PS50928"/>
    </source>
</evidence>
<keyword evidence="6 7" id="KW-0472">Membrane</keyword>
<evidence type="ECO:0000256" key="7">
    <source>
        <dbReference type="SAM" id="Phobius"/>
    </source>
</evidence>
<evidence type="ECO:0000256" key="5">
    <source>
        <dbReference type="ARBA" id="ARBA00022989"/>
    </source>
</evidence>
<feature type="transmembrane region" description="Helical" evidence="7">
    <location>
        <begin position="72"/>
        <end position="91"/>
    </location>
</feature>
<accession>A0A6J7ABY3</accession>
<dbReference type="PROSITE" id="PS50928">
    <property type="entry name" value="ABC_TM1"/>
    <property type="match status" value="1"/>
</dbReference>
<dbReference type="PANTHER" id="PTHR43744">
    <property type="entry name" value="ABC TRANSPORTER PERMEASE PROTEIN MG189-RELATED-RELATED"/>
    <property type="match status" value="1"/>
</dbReference>
<dbReference type="PANTHER" id="PTHR43744:SF12">
    <property type="entry name" value="ABC TRANSPORTER PERMEASE PROTEIN MG189-RELATED"/>
    <property type="match status" value="1"/>
</dbReference>
<dbReference type="AlphaFoldDB" id="A0A6J7ABY3"/>
<name>A0A6J7ABY3_9ZZZZ</name>
<keyword evidence="3" id="KW-1003">Cell membrane</keyword>
<protein>
    <submittedName>
        <fullName evidence="9">Unannotated protein</fullName>
    </submittedName>
</protein>
<sequence>MKTFARYFNLVLLALITLMVLIPILWALKAVFTPTGEIFSTGIFDAPSRFSLENIRNGLATAPFLVYFKTSLVVALIVTTSIVITSAMAGFGFAKFHFKGKNFLFAFVIMAMLMPFQAILIPLFIEVKYFGWLDSQKGLIIPGAVSAFGIFMMRQFMFSIPNELIEAALIDGCSPIRVFGQVIVPMAKSPLAALGALAFLSSWNNYLWPLVVVQSESSMTIPLGLQQFRGNNATAYGEIFAVSLIAAIPVAILFISMRRQIVSSFATSGIK</sequence>
<dbReference type="InterPro" id="IPR035906">
    <property type="entry name" value="MetI-like_sf"/>
</dbReference>
<comment type="subcellular location">
    <subcellularLocation>
        <location evidence="1">Cell membrane</location>
        <topology evidence="1">Multi-pass membrane protein</topology>
    </subcellularLocation>
</comment>